<accession>A0ABN9WSN2</accession>
<dbReference type="PANTHER" id="PTHR24092">
    <property type="entry name" value="PROBABLE PHOSPHOLIPID-TRANSPORTING ATPASE"/>
    <property type="match status" value="1"/>
</dbReference>
<keyword evidence="3" id="KW-1185">Reference proteome</keyword>
<protein>
    <submittedName>
        <fullName evidence="2">Uncharacterized protein</fullName>
    </submittedName>
</protein>
<comment type="caution">
    <text evidence="2">The sequence shown here is derived from an EMBL/GenBank/DDBJ whole genome shotgun (WGS) entry which is preliminary data.</text>
</comment>
<evidence type="ECO:0000313" key="3">
    <source>
        <dbReference type="Proteomes" id="UP001189429"/>
    </source>
</evidence>
<sequence length="196" mass="19811">AASPDDVALCEGARAAGLRLAARRAHGGGALLEVHGPAPGQCGEHAVAQVLEFDSDRKRMSVVCAQADGSAVVYTKGADAALEPLLAGGGLGAGARAALADFSAQGLRTLVCARRELPAAEYAAWKDRGVGRRQPSPRGARGAGGEGRRQGRGAAALPGHHGRGGDRPPARPRTRDHRGPARGCGHPAVGAHGRQG</sequence>
<dbReference type="SUPFAM" id="SSF81660">
    <property type="entry name" value="Metal cation-transporting ATPase, ATP-binding domain N"/>
    <property type="match status" value="1"/>
</dbReference>
<name>A0ABN9WSN2_9DINO</name>
<dbReference type="InterPro" id="IPR023299">
    <property type="entry name" value="ATPase_P-typ_cyto_dom_N"/>
</dbReference>
<organism evidence="2 3">
    <name type="scientific">Prorocentrum cordatum</name>
    <dbReference type="NCBI Taxonomy" id="2364126"/>
    <lineage>
        <taxon>Eukaryota</taxon>
        <taxon>Sar</taxon>
        <taxon>Alveolata</taxon>
        <taxon>Dinophyceae</taxon>
        <taxon>Prorocentrales</taxon>
        <taxon>Prorocentraceae</taxon>
        <taxon>Prorocentrum</taxon>
    </lineage>
</organism>
<feature type="non-terminal residue" evidence="2">
    <location>
        <position position="1"/>
    </location>
</feature>
<dbReference type="Gene3D" id="3.40.1110.10">
    <property type="entry name" value="Calcium-transporting ATPase, cytoplasmic domain N"/>
    <property type="match status" value="1"/>
</dbReference>
<reference evidence="2" key="1">
    <citation type="submission" date="2023-10" db="EMBL/GenBank/DDBJ databases">
        <authorList>
            <person name="Chen Y."/>
            <person name="Shah S."/>
            <person name="Dougan E. K."/>
            <person name="Thang M."/>
            <person name="Chan C."/>
        </authorList>
    </citation>
    <scope>NUCLEOTIDE SEQUENCE [LARGE SCALE GENOMIC DNA]</scope>
</reference>
<gene>
    <name evidence="2" type="ORF">PCOR1329_LOCUS69341</name>
</gene>
<feature type="region of interest" description="Disordered" evidence="1">
    <location>
        <begin position="128"/>
        <end position="196"/>
    </location>
</feature>
<proteinExistence type="predicted"/>
<dbReference type="Proteomes" id="UP001189429">
    <property type="component" value="Unassembled WGS sequence"/>
</dbReference>
<evidence type="ECO:0000256" key="1">
    <source>
        <dbReference type="SAM" id="MobiDB-lite"/>
    </source>
</evidence>
<dbReference type="EMBL" id="CAUYUJ010019096">
    <property type="protein sequence ID" value="CAK0888576.1"/>
    <property type="molecule type" value="Genomic_DNA"/>
</dbReference>
<evidence type="ECO:0000313" key="2">
    <source>
        <dbReference type="EMBL" id="CAK0888576.1"/>
    </source>
</evidence>